<reference evidence="2 3" key="1">
    <citation type="submission" date="2017-07" db="EMBL/GenBank/DDBJ databases">
        <title>Isolation and whole genome analysis of endospore-forming bacteria from heroin.</title>
        <authorList>
            <person name="Kalinowski J."/>
            <person name="Ahrens B."/>
            <person name="Al-Dilaimi A."/>
            <person name="Winkler A."/>
            <person name="Wibberg D."/>
            <person name="Schleenbecker U."/>
            <person name="Ruckert C."/>
            <person name="Wolfel R."/>
            <person name="Grass G."/>
        </authorList>
    </citation>
    <scope>NUCLEOTIDE SEQUENCE [LARGE SCALE GENOMIC DNA]</scope>
    <source>
        <strain evidence="2 3">7539</strain>
    </source>
</reference>
<accession>A0A268NXS9</accession>
<gene>
    <name evidence="2" type="ORF">CHH72_15165</name>
</gene>
<dbReference type="EMBL" id="NPCC01000023">
    <property type="protein sequence ID" value="PAE88181.1"/>
    <property type="molecule type" value="Genomic_DNA"/>
</dbReference>
<feature type="signal peptide" evidence="1">
    <location>
        <begin position="1"/>
        <end position="20"/>
    </location>
</feature>
<evidence type="ECO:0008006" key="4">
    <source>
        <dbReference type="Google" id="ProtNLM"/>
    </source>
</evidence>
<proteinExistence type="predicted"/>
<name>A0A268NXS9_SHOCL</name>
<organism evidence="2 3">
    <name type="scientific">Shouchella clausii</name>
    <name type="common">Alkalihalobacillus clausii</name>
    <dbReference type="NCBI Taxonomy" id="79880"/>
    <lineage>
        <taxon>Bacteria</taxon>
        <taxon>Bacillati</taxon>
        <taxon>Bacillota</taxon>
        <taxon>Bacilli</taxon>
        <taxon>Bacillales</taxon>
        <taxon>Bacillaceae</taxon>
        <taxon>Shouchella</taxon>
    </lineage>
</organism>
<dbReference type="RefSeq" id="WP_011246374.1">
    <property type="nucleotide sequence ID" value="NZ_BOQS01000005.1"/>
</dbReference>
<dbReference type="InterPro" id="IPR052928">
    <property type="entry name" value="Desiccation-related_membrane"/>
</dbReference>
<evidence type="ECO:0000256" key="1">
    <source>
        <dbReference type="SAM" id="SignalP"/>
    </source>
</evidence>
<dbReference type="PANTHER" id="PTHR35792">
    <property type="entry name" value="GENERAL STRESS PROTEIN"/>
    <property type="match status" value="1"/>
</dbReference>
<comment type="caution">
    <text evidence="2">The sequence shown here is derived from an EMBL/GenBank/DDBJ whole genome shotgun (WGS) entry which is preliminary data.</text>
</comment>
<dbReference type="Proteomes" id="UP000216207">
    <property type="component" value="Unassembled WGS sequence"/>
</dbReference>
<dbReference type="Pfam" id="PF12732">
    <property type="entry name" value="YtxH"/>
    <property type="match status" value="1"/>
</dbReference>
<feature type="chain" id="PRO_5035231125" description="YtxH domain-containing protein" evidence="1">
    <location>
        <begin position="21"/>
        <end position="118"/>
    </location>
</feature>
<protein>
    <recommendedName>
        <fullName evidence="4">YtxH domain-containing protein</fullName>
    </recommendedName>
</protein>
<dbReference type="AlphaFoldDB" id="A0A268NXS9"/>
<evidence type="ECO:0000313" key="3">
    <source>
        <dbReference type="Proteomes" id="UP000216207"/>
    </source>
</evidence>
<keyword evidence="1" id="KW-0732">Signal</keyword>
<dbReference type="InterPro" id="IPR024623">
    <property type="entry name" value="YtxH"/>
</dbReference>
<sequence>MKKCSLVAGIAVGFVSAGLATLLSAPRSGGETRACLQQTYNSSKDCLQTISLQAKQVASHTATVVDLAKSVGKQTASELSQSIEQWKTETKPATEALQRHINEAQASISQLNKDKSRA</sequence>
<evidence type="ECO:0000313" key="2">
    <source>
        <dbReference type="EMBL" id="PAE88181.1"/>
    </source>
</evidence>
<dbReference type="PANTHER" id="PTHR35792:SF1">
    <property type="entry name" value="SLL0268 PROTEIN"/>
    <property type="match status" value="1"/>
</dbReference>